<evidence type="ECO:0000313" key="3">
    <source>
        <dbReference type="Proteomes" id="UP000242469"/>
    </source>
</evidence>
<dbReference type="AlphaFoldDB" id="A0A1H3XM19"/>
<evidence type="ECO:0000256" key="1">
    <source>
        <dbReference type="SAM" id="SignalP"/>
    </source>
</evidence>
<keyword evidence="1" id="KW-0732">Signal</keyword>
<proteinExistence type="predicted"/>
<gene>
    <name evidence="2" type="ORF">SAMN02745729_101176</name>
</gene>
<protein>
    <submittedName>
        <fullName evidence="2">Uncharacterized conserved protein, contains GH25 family domain</fullName>
    </submittedName>
</protein>
<accession>A0A1H3XM19</accession>
<evidence type="ECO:0000313" key="2">
    <source>
        <dbReference type="EMBL" id="SDZ99664.1"/>
    </source>
</evidence>
<dbReference type="RefSeq" id="WP_091821615.1">
    <property type="nucleotide sequence ID" value="NZ_FNRJ01000001.1"/>
</dbReference>
<dbReference type="STRING" id="1122198.SAMN02745729_101176"/>
<keyword evidence="3" id="KW-1185">Reference proteome</keyword>
<dbReference type="Proteomes" id="UP000242469">
    <property type="component" value="Unassembled WGS sequence"/>
</dbReference>
<dbReference type="OrthoDB" id="5943at2"/>
<sequence>MNLKQLAACSLLALGMGASIEAQAHRAWMLPSATVLSGENAWVTVDGAISNNLFYFEHHPLQLNNLEILSPSGKLVEAQNQATGKYRSVFDVELAEEGTYTLQNRNQGVFGRYKLEGEMKRWRGSVDEISQIPAEAEDLRLSEIDSRMQVFVTKGAPTDANFKTSGQGIELVPVTHPNDLFTGEPVEFRFLLDGEPAADLEVTLIRHGIRYRDQVEEIIVKSDAKGQVNLEFSEPGMYWLEVEAERDSKLLEGAKRRLSYSATLEVLPL</sequence>
<feature type="signal peptide" evidence="1">
    <location>
        <begin position="1"/>
        <end position="24"/>
    </location>
</feature>
<dbReference type="EMBL" id="FNRJ01000001">
    <property type="protein sequence ID" value="SDZ99664.1"/>
    <property type="molecule type" value="Genomic_DNA"/>
</dbReference>
<name>A0A1H3XM19_9GAMM</name>
<organism evidence="2 3">
    <name type="scientific">Marinobacterium iners DSM 11526</name>
    <dbReference type="NCBI Taxonomy" id="1122198"/>
    <lineage>
        <taxon>Bacteria</taxon>
        <taxon>Pseudomonadati</taxon>
        <taxon>Pseudomonadota</taxon>
        <taxon>Gammaproteobacteria</taxon>
        <taxon>Oceanospirillales</taxon>
        <taxon>Oceanospirillaceae</taxon>
        <taxon>Marinobacterium</taxon>
    </lineage>
</organism>
<reference evidence="3" key="1">
    <citation type="submission" date="2016-10" db="EMBL/GenBank/DDBJ databases">
        <authorList>
            <person name="Varghese N."/>
            <person name="Submissions S."/>
        </authorList>
    </citation>
    <scope>NUCLEOTIDE SEQUENCE [LARGE SCALE GENOMIC DNA]</scope>
    <source>
        <strain evidence="3">DSM 11526</strain>
    </source>
</reference>
<dbReference type="InterPro" id="IPR019613">
    <property type="entry name" value="DUF4198"/>
</dbReference>
<feature type="chain" id="PRO_5017278855" evidence="1">
    <location>
        <begin position="25"/>
        <end position="269"/>
    </location>
</feature>
<dbReference type="Pfam" id="PF10670">
    <property type="entry name" value="DUF4198"/>
    <property type="match status" value="1"/>
</dbReference>